<sequence length="239" mass="27215">AFAKECGYLPVIIKNVRGQYVGQTEMTWEKIRSILEVMGNVMVIYDEADTELGGRGAGTHDVDKRLFGAILRMMSDPNNRGKIIWIIITARPDKLEPDIKRTGRAGEHLPVFDPEGQEREEFIDFVMSKVGLSLNDFLADQKQRFLDHTANYSPADFIQLLTNLERKKHLTSRNLTTAEILETGYDFIPADISLQRQLQELLAFVECSYQSLIPEKYANMTKQKAYTQIGELKVLLGEN</sequence>
<organism evidence="2">
    <name type="scientific">marine metagenome</name>
    <dbReference type="NCBI Taxonomy" id="408172"/>
    <lineage>
        <taxon>unclassified sequences</taxon>
        <taxon>metagenomes</taxon>
        <taxon>ecological metagenomes</taxon>
    </lineage>
</organism>
<dbReference type="GO" id="GO:0005524">
    <property type="term" value="F:ATP binding"/>
    <property type="evidence" value="ECO:0007669"/>
    <property type="project" value="InterPro"/>
</dbReference>
<proteinExistence type="predicted"/>
<dbReference type="Pfam" id="PF00004">
    <property type="entry name" value="AAA"/>
    <property type="match status" value="1"/>
</dbReference>
<dbReference type="SUPFAM" id="SSF52540">
    <property type="entry name" value="P-loop containing nucleoside triphosphate hydrolases"/>
    <property type="match status" value="1"/>
</dbReference>
<dbReference type="InterPro" id="IPR027417">
    <property type="entry name" value="P-loop_NTPase"/>
</dbReference>
<dbReference type="EMBL" id="UINC01127363">
    <property type="protein sequence ID" value="SVD06429.1"/>
    <property type="molecule type" value="Genomic_DNA"/>
</dbReference>
<dbReference type="AlphaFoldDB" id="A0A382S985"/>
<feature type="domain" description="ATPase AAA-type core" evidence="1">
    <location>
        <begin position="13"/>
        <end position="109"/>
    </location>
</feature>
<accession>A0A382S985</accession>
<gene>
    <name evidence="2" type="ORF">METZ01_LOCUS359283</name>
</gene>
<feature type="non-terminal residue" evidence="2">
    <location>
        <position position="1"/>
    </location>
</feature>
<protein>
    <recommendedName>
        <fullName evidence="1">ATPase AAA-type core domain-containing protein</fullName>
    </recommendedName>
</protein>
<name>A0A382S985_9ZZZZ</name>
<evidence type="ECO:0000259" key="1">
    <source>
        <dbReference type="Pfam" id="PF00004"/>
    </source>
</evidence>
<dbReference type="Gene3D" id="3.40.50.300">
    <property type="entry name" value="P-loop containing nucleotide triphosphate hydrolases"/>
    <property type="match status" value="1"/>
</dbReference>
<dbReference type="GO" id="GO:0016887">
    <property type="term" value="F:ATP hydrolysis activity"/>
    <property type="evidence" value="ECO:0007669"/>
    <property type="project" value="InterPro"/>
</dbReference>
<reference evidence="2" key="1">
    <citation type="submission" date="2018-05" db="EMBL/GenBank/DDBJ databases">
        <authorList>
            <person name="Lanie J.A."/>
            <person name="Ng W.-L."/>
            <person name="Kazmierczak K.M."/>
            <person name="Andrzejewski T.M."/>
            <person name="Davidsen T.M."/>
            <person name="Wayne K.J."/>
            <person name="Tettelin H."/>
            <person name="Glass J.I."/>
            <person name="Rusch D."/>
            <person name="Podicherti R."/>
            <person name="Tsui H.-C.T."/>
            <person name="Winkler M.E."/>
        </authorList>
    </citation>
    <scope>NUCLEOTIDE SEQUENCE</scope>
</reference>
<evidence type="ECO:0000313" key="2">
    <source>
        <dbReference type="EMBL" id="SVD06429.1"/>
    </source>
</evidence>
<dbReference type="InterPro" id="IPR003959">
    <property type="entry name" value="ATPase_AAA_core"/>
</dbReference>